<dbReference type="AlphaFoldDB" id="A0A5P8ARN7"/>
<keyword evidence="6" id="KW-0998">Cell outer membrane</keyword>
<evidence type="ECO:0000313" key="10">
    <source>
        <dbReference type="EMBL" id="QFP42616.1"/>
    </source>
</evidence>
<dbReference type="PROSITE" id="PS51257">
    <property type="entry name" value="PROKAR_LIPOPROTEIN"/>
    <property type="match status" value="1"/>
</dbReference>
<evidence type="ECO:0000256" key="4">
    <source>
        <dbReference type="ARBA" id="ARBA00023136"/>
    </source>
</evidence>
<feature type="region of interest" description="Disordered" evidence="9">
    <location>
        <begin position="23"/>
        <end position="58"/>
    </location>
</feature>
<evidence type="ECO:0000256" key="7">
    <source>
        <dbReference type="ARBA" id="ARBA00023288"/>
    </source>
</evidence>
<accession>A0A5P8ARN7</accession>
<comment type="function">
    <text evidence="8">An outer membrane protein that may participate in pathogenesis. Some human Lyme disease patients have antibodies against this protein. The Mlp proteins probably undergo intragenic recombination, generating new alleles.</text>
</comment>
<dbReference type="EMBL" id="CP044666">
    <property type="protein sequence ID" value="QFP42616.1"/>
    <property type="molecule type" value="Genomic_DNA"/>
</dbReference>
<evidence type="ECO:0000256" key="9">
    <source>
        <dbReference type="SAM" id="MobiDB-lite"/>
    </source>
</evidence>
<keyword evidence="4" id="KW-0472">Membrane</keyword>
<keyword evidence="3" id="KW-0732">Signal</keyword>
<comment type="subcellular location">
    <subcellularLocation>
        <location evidence="1">Cell outer membrane</location>
        <topology evidence="1">Lipid-anchor</topology>
    </subcellularLocation>
</comment>
<evidence type="ECO:0000256" key="5">
    <source>
        <dbReference type="ARBA" id="ARBA00023139"/>
    </source>
</evidence>
<dbReference type="EMBL" id="CP044826">
    <property type="protein sequence ID" value="QFP48760.1"/>
    <property type="molecule type" value="Genomic_DNA"/>
</dbReference>
<evidence type="ECO:0000256" key="3">
    <source>
        <dbReference type="ARBA" id="ARBA00022729"/>
    </source>
</evidence>
<keyword evidence="5" id="KW-0564">Palmitate</keyword>
<dbReference type="Pfam" id="PF03304">
    <property type="entry name" value="Mlp"/>
    <property type="match status" value="1"/>
</dbReference>
<protein>
    <submittedName>
        <fullName evidence="10">Mlp family lipoprotein</fullName>
    </submittedName>
</protein>
<dbReference type="InterPro" id="IPR004983">
    <property type="entry name" value="Mlp"/>
</dbReference>
<keyword evidence="7 10" id="KW-0449">Lipoprotein</keyword>
<dbReference type="GO" id="GO:0009279">
    <property type="term" value="C:cell outer membrane"/>
    <property type="evidence" value="ECO:0007669"/>
    <property type="project" value="UniProtKB-SubCell"/>
</dbReference>
<comment type="similarity">
    <text evidence="2">Belongs to the Multicopy lipoprotein (Mlp) family.</text>
</comment>
<organism evidence="10">
    <name type="scientific">Borrelia miyamotoi</name>
    <dbReference type="NCBI Taxonomy" id="47466"/>
    <lineage>
        <taxon>Bacteria</taxon>
        <taxon>Pseudomonadati</taxon>
        <taxon>Spirochaetota</taxon>
        <taxon>Spirochaetia</taxon>
        <taxon>Spirochaetales</taxon>
        <taxon>Borreliaceae</taxon>
        <taxon>Borrelia</taxon>
    </lineage>
</organism>
<geneLocation type="plasmid" evidence="10">
    <name>unnamed</name>
</geneLocation>
<evidence type="ECO:0000256" key="8">
    <source>
        <dbReference type="ARBA" id="ARBA00046007"/>
    </source>
</evidence>
<keyword evidence="10" id="KW-0614">Plasmid</keyword>
<evidence type="ECO:0000256" key="1">
    <source>
        <dbReference type="ARBA" id="ARBA00004459"/>
    </source>
</evidence>
<dbReference type="RefSeq" id="WP_152301300.1">
    <property type="nucleotide sequence ID" value="NZ_CP044666.1"/>
</dbReference>
<evidence type="ECO:0000256" key="2">
    <source>
        <dbReference type="ARBA" id="ARBA00008380"/>
    </source>
</evidence>
<evidence type="ECO:0000313" key="11">
    <source>
        <dbReference type="EMBL" id="QFP48760.1"/>
    </source>
</evidence>
<proteinExistence type="inferred from homology"/>
<feature type="compositionally biased region" description="Basic and acidic residues" evidence="9">
    <location>
        <begin position="31"/>
        <end position="58"/>
    </location>
</feature>
<evidence type="ECO:0000256" key="6">
    <source>
        <dbReference type="ARBA" id="ARBA00023237"/>
    </source>
</evidence>
<gene>
    <name evidence="10" type="ORF">F9Y90_05885</name>
    <name evidence="11" type="ORF">F9Y91_06015</name>
</gene>
<name>A0A5P8ARN7_9SPIR</name>
<sequence length="147" mass="16329">MRKIGYMLITLLLISSCGKHDFINSSQEPQNRSKRDLSKQEETQKTPEEELKEKLSEEEKGNLNFLKEALGDDGKFGQFLSLDENKVKDALKHINDELAKCTGDNAGEQKGTFKTVVQGYFSDKMDESKLEQFKSQATSTCGAGAGG</sequence>
<reference evidence="10" key="1">
    <citation type="submission" date="2019-10" db="EMBL/GenBank/DDBJ databases">
        <title>Whole genome sequencing of Borrelia miyamotoi strains isolated in Europe.</title>
        <authorList>
            <person name="Sprong H."/>
            <person name="Azagi T."/>
            <person name="Kuleshov K.V."/>
            <person name="Platonov A.E."/>
            <person name="Hoornstra D."/>
            <person name="Hovius J.W."/>
        </authorList>
    </citation>
    <scope>NUCLEOTIDE SEQUENCE</scope>
    <source>
        <strain evidence="11">NL-IR-1</strain>
        <strain evidence="10">NL-IR-2</strain>
        <plasmid evidence="10">unnamed</plasmid>
    </source>
</reference>